<accession>A0A9X2G1W7</accession>
<keyword evidence="3" id="KW-1185">Reference proteome</keyword>
<organism evidence="2 3">
    <name type="scientific">Promicromonospora thailandica</name>
    <dbReference type="NCBI Taxonomy" id="765201"/>
    <lineage>
        <taxon>Bacteria</taxon>
        <taxon>Bacillati</taxon>
        <taxon>Actinomycetota</taxon>
        <taxon>Actinomycetes</taxon>
        <taxon>Micrococcales</taxon>
        <taxon>Promicromonosporaceae</taxon>
        <taxon>Promicromonospora</taxon>
    </lineage>
</organism>
<dbReference type="RefSeq" id="WP_253836739.1">
    <property type="nucleotide sequence ID" value="NZ_JAMTCS010000008.1"/>
</dbReference>
<dbReference type="Proteomes" id="UP001139493">
    <property type="component" value="Unassembled WGS sequence"/>
</dbReference>
<evidence type="ECO:0000313" key="3">
    <source>
        <dbReference type="Proteomes" id="UP001139493"/>
    </source>
</evidence>
<evidence type="ECO:0000313" key="2">
    <source>
        <dbReference type="EMBL" id="MCP2265537.1"/>
    </source>
</evidence>
<gene>
    <name evidence="2" type="ORF">APR03_002893</name>
</gene>
<name>A0A9X2G1W7_9MICO</name>
<proteinExistence type="predicted"/>
<comment type="caution">
    <text evidence="2">The sequence shown here is derived from an EMBL/GenBank/DDBJ whole genome shotgun (WGS) entry which is preliminary data.</text>
</comment>
<protein>
    <submittedName>
        <fullName evidence="2">Uncharacterized protein</fullName>
    </submittedName>
</protein>
<sequence>MDDYLNGDIDQGPQLGAHLPGAWRPGDRFRLADRGDRYDGVEGSVRSVYATRAAGEQVHVTHDDGTYTTWPAARLERPATPSTPGGAVTKPNPAPPAGTTPSLVQLDRNEAAHAVAEAAAEFVRLDLQRIEDGLDVAGQDRWEELRLGLHDAVRDYRAAGAQ</sequence>
<feature type="region of interest" description="Disordered" evidence="1">
    <location>
        <begin position="1"/>
        <end position="20"/>
    </location>
</feature>
<dbReference type="AlphaFoldDB" id="A0A9X2G1W7"/>
<evidence type="ECO:0000256" key="1">
    <source>
        <dbReference type="SAM" id="MobiDB-lite"/>
    </source>
</evidence>
<dbReference type="EMBL" id="JAMTCS010000008">
    <property type="protein sequence ID" value="MCP2265537.1"/>
    <property type="molecule type" value="Genomic_DNA"/>
</dbReference>
<reference evidence="2" key="1">
    <citation type="submission" date="2022-06" db="EMBL/GenBank/DDBJ databases">
        <title>Genomic Encyclopedia of Archaeal and Bacterial Type Strains, Phase II (KMG-II): from individual species to whole genera.</title>
        <authorList>
            <person name="Goeker M."/>
        </authorList>
    </citation>
    <scope>NUCLEOTIDE SEQUENCE</scope>
    <source>
        <strain evidence="2">DSM 26652</strain>
    </source>
</reference>
<feature type="region of interest" description="Disordered" evidence="1">
    <location>
        <begin position="76"/>
        <end position="101"/>
    </location>
</feature>